<proteinExistence type="predicted"/>
<evidence type="ECO:0000313" key="2">
    <source>
        <dbReference type="Proteomes" id="UP000319712"/>
    </source>
</evidence>
<protein>
    <submittedName>
        <fullName evidence="1">Uncharacterized protein</fullName>
    </submittedName>
</protein>
<dbReference type="AlphaFoldDB" id="A0A521DP16"/>
<gene>
    <name evidence="1" type="ORF">SAMN06264867_107185</name>
</gene>
<dbReference type="OrthoDB" id="305063at2157"/>
<organism evidence="1 2">
    <name type="scientific">Halorubrum cibi</name>
    <dbReference type="NCBI Taxonomy" id="413815"/>
    <lineage>
        <taxon>Archaea</taxon>
        <taxon>Methanobacteriati</taxon>
        <taxon>Methanobacteriota</taxon>
        <taxon>Stenosarchaea group</taxon>
        <taxon>Halobacteria</taxon>
        <taxon>Halobacteriales</taxon>
        <taxon>Haloferacaceae</taxon>
        <taxon>Halorubrum</taxon>
    </lineage>
</organism>
<dbReference type="EMBL" id="FXTD01000007">
    <property type="protein sequence ID" value="SMO73433.1"/>
    <property type="molecule type" value="Genomic_DNA"/>
</dbReference>
<dbReference type="RefSeq" id="WP_142986986.1">
    <property type="nucleotide sequence ID" value="NZ_FXTD01000007.1"/>
</dbReference>
<name>A0A521DP16_9EURY</name>
<sequence>MTDEFLTEGLRSDRYLKALQLISQFEDEIEARLRVFDQEMVDEQPELFDPETDMSVKTNRNSGSALAIHRINHEMEGPKAPANHRQRLNVHLYWMSPTDYDRTDVDGALRAFGYKIKGADEAVDQAVVDRTREGDWSLSTAGNPFDSNTVFYKHVGSVDELEAAQAELVDHFATFGGRYSGN</sequence>
<reference evidence="1 2" key="1">
    <citation type="submission" date="2017-05" db="EMBL/GenBank/DDBJ databases">
        <authorList>
            <person name="Varghese N."/>
            <person name="Submissions S."/>
        </authorList>
    </citation>
    <scope>NUCLEOTIDE SEQUENCE [LARGE SCALE GENOMIC DNA]</scope>
    <source>
        <strain evidence="1 2">DSM 19504</strain>
    </source>
</reference>
<accession>A0A521DP16</accession>
<keyword evidence="2" id="KW-1185">Reference proteome</keyword>
<dbReference type="Proteomes" id="UP000319712">
    <property type="component" value="Unassembled WGS sequence"/>
</dbReference>
<evidence type="ECO:0000313" key="1">
    <source>
        <dbReference type="EMBL" id="SMO73433.1"/>
    </source>
</evidence>